<protein>
    <submittedName>
        <fullName evidence="1">Uncharacterized protein</fullName>
    </submittedName>
</protein>
<dbReference type="Proteomes" id="UP000030645">
    <property type="component" value="Unassembled WGS sequence"/>
</dbReference>
<evidence type="ECO:0000313" key="2">
    <source>
        <dbReference type="Proteomes" id="UP000030645"/>
    </source>
</evidence>
<sequence>MQDNRRRAPHSTCGGHYVEAAGPVKSINSLINSGNDALYELLLLKSGNQMCLAPFCPFPFPATWKKEKCHLFATFVTARVWEEKGRGHNQAVFETSDGFDFDSEVSGWWWEQWIAAGCGQ</sequence>
<name>W9SD54_9ROSA</name>
<keyword evidence="2" id="KW-1185">Reference proteome</keyword>
<reference evidence="2" key="1">
    <citation type="submission" date="2013-01" db="EMBL/GenBank/DDBJ databases">
        <title>Draft Genome Sequence of a Mulberry Tree, Morus notabilis C.K. Schneid.</title>
        <authorList>
            <person name="He N."/>
            <person name="Zhao S."/>
        </authorList>
    </citation>
    <scope>NUCLEOTIDE SEQUENCE</scope>
</reference>
<gene>
    <name evidence="1" type="ORF">L484_026740</name>
</gene>
<accession>W9SD54</accession>
<dbReference type="EMBL" id="KE346359">
    <property type="protein sequence ID" value="EXC35434.1"/>
    <property type="molecule type" value="Genomic_DNA"/>
</dbReference>
<evidence type="ECO:0000313" key="1">
    <source>
        <dbReference type="EMBL" id="EXC35434.1"/>
    </source>
</evidence>
<proteinExistence type="predicted"/>
<organism evidence="1 2">
    <name type="scientific">Morus notabilis</name>
    <dbReference type="NCBI Taxonomy" id="981085"/>
    <lineage>
        <taxon>Eukaryota</taxon>
        <taxon>Viridiplantae</taxon>
        <taxon>Streptophyta</taxon>
        <taxon>Embryophyta</taxon>
        <taxon>Tracheophyta</taxon>
        <taxon>Spermatophyta</taxon>
        <taxon>Magnoliopsida</taxon>
        <taxon>eudicotyledons</taxon>
        <taxon>Gunneridae</taxon>
        <taxon>Pentapetalae</taxon>
        <taxon>rosids</taxon>
        <taxon>fabids</taxon>
        <taxon>Rosales</taxon>
        <taxon>Moraceae</taxon>
        <taxon>Moreae</taxon>
        <taxon>Morus</taxon>
    </lineage>
</organism>
<dbReference type="AlphaFoldDB" id="W9SD54"/>